<evidence type="ECO:0000313" key="3">
    <source>
        <dbReference type="Proteomes" id="UP000293369"/>
    </source>
</evidence>
<gene>
    <name evidence="2" type="ORF">EUX57_18625</name>
</gene>
<feature type="region of interest" description="Disordered" evidence="1">
    <location>
        <begin position="1"/>
        <end position="44"/>
    </location>
</feature>
<dbReference type="Proteomes" id="UP000293369">
    <property type="component" value="Unassembled WGS sequence"/>
</dbReference>
<feature type="compositionally biased region" description="Low complexity" evidence="1">
    <location>
        <begin position="29"/>
        <end position="41"/>
    </location>
</feature>
<protein>
    <submittedName>
        <fullName evidence="2">DUF1534 domain-containing protein</fullName>
    </submittedName>
</protein>
<sequence>MFTPDRSHAPRGNASRDAPRHPGEGWSHALAAGRRASQAALPRGAWERSNLQNCRAYR</sequence>
<comment type="caution">
    <text evidence="2">The sequence shown here is derived from an EMBL/GenBank/DDBJ whole genome shotgun (WGS) entry which is preliminary data.</text>
</comment>
<evidence type="ECO:0000313" key="2">
    <source>
        <dbReference type="EMBL" id="RZI30270.1"/>
    </source>
</evidence>
<dbReference type="AlphaFoldDB" id="A0A4V2DXE4"/>
<dbReference type="EMBL" id="SGFE01000038">
    <property type="protein sequence ID" value="RZI30270.1"/>
    <property type="molecule type" value="Genomic_DNA"/>
</dbReference>
<name>A0A4V2DXE4_9PSED</name>
<organism evidence="2 3">
    <name type="scientific">Pseudomonas orientalis</name>
    <dbReference type="NCBI Taxonomy" id="76758"/>
    <lineage>
        <taxon>Bacteria</taxon>
        <taxon>Pseudomonadati</taxon>
        <taxon>Pseudomonadota</taxon>
        <taxon>Gammaproteobacteria</taxon>
        <taxon>Pseudomonadales</taxon>
        <taxon>Pseudomonadaceae</taxon>
        <taxon>Pseudomonas</taxon>
    </lineage>
</organism>
<evidence type="ECO:0000256" key="1">
    <source>
        <dbReference type="SAM" id="MobiDB-lite"/>
    </source>
</evidence>
<accession>A0A4V2DXE4</accession>
<dbReference type="AntiFam" id="ANF00261">
    <property type="entry name" value="Protein of unknown function (DUF1534)"/>
</dbReference>
<proteinExistence type="predicted"/>
<reference evidence="2 3" key="1">
    <citation type="submission" date="2019-02" db="EMBL/GenBank/DDBJ databases">
        <title>Pseudomonas spp from wheat grain.</title>
        <authorList>
            <person name="Cho G.-S."/>
            <person name="Franz C.M.A.P."/>
        </authorList>
    </citation>
    <scope>NUCLEOTIDE SEQUENCE [LARGE SCALE GENOMIC DNA]</scope>
    <source>
        <strain evidence="2 3">133NRW</strain>
    </source>
</reference>